<dbReference type="PIRSF" id="PIRSF006483">
    <property type="entry name" value="Membrane_protein_YitT"/>
    <property type="match status" value="1"/>
</dbReference>
<dbReference type="Proteomes" id="UP000462363">
    <property type="component" value="Unassembled WGS sequence"/>
</dbReference>
<evidence type="ECO:0000313" key="8">
    <source>
        <dbReference type="EMBL" id="MSS40005.1"/>
    </source>
</evidence>
<dbReference type="EMBL" id="VUMB01000011">
    <property type="protein sequence ID" value="MSS40005.1"/>
    <property type="molecule type" value="Genomic_DNA"/>
</dbReference>
<feature type="transmembrane region" description="Helical" evidence="6">
    <location>
        <begin position="69"/>
        <end position="91"/>
    </location>
</feature>
<evidence type="ECO:0000313" key="9">
    <source>
        <dbReference type="Proteomes" id="UP000462363"/>
    </source>
</evidence>
<dbReference type="Pfam" id="PF10035">
    <property type="entry name" value="DUF2179"/>
    <property type="match status" value="1"/>
</dbReference>
<evidence type="ECO:0000256" key="5">
    <source>
        <dbReference type="ARBA" id="ARBA00023136"/>
    </source>
</evidence>
<keyword evidence="2" id="KW-1003">Cell membrane</keyword>
<comment type="subcellular location">
    <subcellularLocation>
        <location evidence="1">Cell membrane</location>
        <topology evidence="1">Multi-pass membrane protein</topology>
    </subcellularLocation>
</comment>
<dbReference type="InterPro" id="IPR019264">
    <property type="entry name" value="DUF2179"/>
</dbReference>
<feature type="transmembrane region" description="Helical" evidence="6">
    <location>
        <begin position="26"/>
        <end position="49"/>
    </location>
</feature>
<evidence type="ECO:0000256" key="4">
    <source>
        <dbReference type="ARBA" id="ARBA00022989"/>
    </source>
</evidence>
<evidence type="ECO:0000256" key="2">
    <source>
        <dbReference type="ARBA" id="ARBA00022475"/>
    </source>
</evidence>
<dbReference type="Pfam" id="PF02588">
    <property type="entry name" value="YitT_membrane"/>
    <property type="match status" value="1"/>
</dbReference>
<dbReference type="PANTHER" id="PTHR33545:SF5">
    <property type="entry name" value="UPF0750 MEMBRANE PROTEIN YITT"/>
    <property type="match status" value="1"/>
</dbReference>
<feature type="transmembrane region" description="Helical" evidence="6">
    <location>
        <begin position="185"/>
        <end position="214"/>
    </location>
</feature>
<accession>A0A844FB36</accession>
<dbReference type="RefSeq" id="WP_154323106.1">
    <property type="nucleotide sequence ID" value="NZ_CAMAAA010000003.1"/>
</dbReference>
<keyword evidence="5 6" id="KW-0472">Membrane</keyword>
<organism evidence="8 9">
    <name type="scientific">Clostridium scindens (strain JCM 10418 / VPI 12708)</name>
    <dbReference type="NCBI Taxonomy" id="29347"/>
    <lineage>
        <taxon>Bacteria</taxon>
        <taxon>Bacillati</taxon>
        <taxon>Bacillota</taxon>
        <taxon>Clostridia</taxon>
        <taxon>Lachnospirales</taxon>
        <taxon>Lachnospiraceae</taxon>
    </lineage>
</organism>
<protein>
    <submittedName>
        <fullName evidence="8">YitT family protein</fullName>
    </submittedName>
</protein>
<reference evidence="8 9" key="1">
    <citation type="submission" date="2019-08" db="EMBL/GenBank/DDBJ databases">
        <title>In-depth cultivation of the pig gut microbiome towards novel bacterial diversity and tailored functional studies.</title>
        <authorList>
            <person name="Wylensek D."/>
            <person name="Hitch T.C.A."/>
            <person name="Clavel T."/>
        </authorList>
    </citation>
    <scope>NUCLEOTIDE SEQUENCE [LARGE SCALE GENOMIC DNA]</scope>
    <source>
        <strain evidence="8 9">BL-389-WT-3D</strain>
    </source>
</reference>
<proteinExistence type="predicted"/>
<feature type="domain" description="DUF2179" evidence="7">
    <location>
        <begin position="245"/>
        <end position="297"/>
    </location>
</feature>
<dbReference type="GO" id="GO:0005886">
    <property type="term" value="C:plasma membrane"/>
    <property type="evidence" value="ECO:0007669"/>
    <property type="project" value="UniProtKB-SubCell"/>
</dbReference>
<evidence type="ECO:0000256" key="6">
    <source>
        <dbReference type="SAM" id="Phobius"/>
    </source>
</evidence>
<feature type="transmembrane region" description="Helical" evidence="6">
    <location>
        <begin position="132"/>
        <end position="151"/>
    </location>
</feature>
<evidence type="ECO:0000259" key="7">
    <source>
        <dbReference type="Pfam" id="PF10035"/>
    </source>
</evidence>
<dbReference type="InterPro" id="IPR003740">
    <property type="entry name" value="YitT"/>
</dbReference>
<name>A0A844FB36_CLOSV</name>
<comment type="caution">
    <text evidence="8">The sequence shown here is derived from an EMBL/GenBank/DDBJ whole genome shotgun (WGS) entry which is preliminary data.</text>
</comment>
<dbReference type="CDD" id="cd16380">
    <property type="entry name" value="YitT_C"/>
    <property type="match status" value="1"/>
</dbReference>
<keyword evidence="4 6" id="KW-1133">Transmembrane helix</keyword>
<gene>
    <name evidence="8" type="ORF">FYJ37_06500</name>
</gene>
<evidence type="ECO:0000256" key="1">
    <source>
        <dbReference type="ARBA" id="ARBA00004651"/>
    </source>
</evidence>
<dbReference type="InterPro" id="IPR015867">
    <property type="entry name" value="N-reg_PII/ATP_PRibTrfase_C"/>
</dbReference>
<dbReference type="PANTHER" id="PTHR33545">
    <property type="entry name" value="UPF0750 MEMBRANE PROTEIN YITT-RELATED"/>
    <property type="match status" value="1"/>
</dbReference>
<evidence type="ECO:0000256" key="3">
    <source>
        <dbReference type="ARBA" id="ARBA00022692"/>
    </source>
</evidence>
<keyword evidence="3 6" id="KW-0812">Transmembrane</keyword>
<dbReference type="InterPro" id="IPR051461">
    <property type="entry name" value="UPF0750_membrane"/>
</dbReference>
<sequence length="305" mass="33429">MFIQGEWDTEMAEKLDAKKKQLIMQAAYAVGGSLMFALGVNLIIIPLGLYNGGFMGIAQLMRTFVVSVLHVPVPSGVDLSGILYFIINIPLFYMGLKILGKEFAIKTFITVGIQSVFLVVVPIPAVPLIEDYLTACIIGGIIAGTGTGLVLRGRSSGGGQDIIGLCCSKKYPNISVGKINILMNIFVYAICLFLFNIEIVIYSLIYTTVLAMAIDRVHIQNINTSVMIFTKKMGISRAIIEQTGRGVTNWDGEGAYTNKTSYILFVMISKYEVGQIKQIVHSIDPNAFMIFTEGCHVDGNFEKRL</sequence>
<feature type="transmembrane region" description="Helical" evidence="6">
    <location>
        <begin position="103"/>
        <end position="126"/>
    </location>
</feature>
<dbReference type="AlphaFoldDB" id="A0A844FB36"/>
<dbReference type="Gene3D" id="3.30.70.120">
    <property type="match status" value="1"/>
</dbReference>